<organism evidence="1 2">
    <name type="scientific">Candida boidinii</name>
    <name type="common">Yeast</name>
    <dbReference type="NCBI Taxonomy" id="5477"/>
    <lineage>
        <taxon>Eukaryota</taxon>
        <taxon>Fungi</taxon>
        <taxon>Dikarya</taxon>
        <taxon>Ascomycota</taxon>
        <taxon>Saccharomycotina</taxon>
        <taxon>Pichiomycetes</taxon>
        <taxon>Pichiales</taxon>
        <taxon>Pichiaceae</taxon>
        <taxon>Ogataea</taxon>
        <taxon>Ogataea/Candida clade</taxon>
    </lineage>
</organism>
<proteinExistence type="predicted"/>
<dbReference type="EMBL" id="BSXV01000995">
    <property type="protein sequence ID" value="GME91387.1"/>
    <property type="molecule type" value="Genomic_DNA"/>
</dbReference>
<sequence length="573" mass="65819">MPQSDIIPVEEQPIYDELKEIRLNLSKLKRDHKTYLNSKDINQIYELVLLKTKELKIIRHEDEKAELHPIDFPNKVDILMDEIFQLLSLCFMTVGLTNSAPATYASLSTVQRLLEHLNESEIFTHQDLKPIKDRLDEINKIIHNDEQELKDEQEDEDEYSKSNNNSFEELKLLEHKLDQAYKEYNFLENKINTIPENIQKITNELISIKRSLFNALTSHSNDRSISNKQLEFFKKKLFDIEHNNDDLFDSNEDGKGLVKGLTDDCHYLIADLENDSDKVDPNLKPLYDQLDKLKSTLENLLVTRRWVLRTTDIFNYQRTLQEIDNKRVNGFFVLEDGSKPLKGQTILLYLLRRCYAIIYKLLVSSEPVSEALQSLHNQLTTIRNCLMDLKRMDGISSLRELYPYQLKLASIDNLRKDGKFIVGGHIPEGQGTLNALLAECFDICHELKMEFYERQEDEEDEEGEDGEQGENKNGENKDGSNKSSTKKIDTAAVVGSKAMNYDYNNLGNDSIHTTNSFNPLGSGYNTPTSNIGHTGLQSVPLSANDSMQTYNYSEDNLASYQNSIAGSEVSDFE</sequence>
<comment type="caution">
    <text evidence="1">The sequence shown here is derived from an EMBL/GenBank/DDBJ whole genome shotgun (WGS) entry which is preliminary data.</text>
</comment>
<accession>A0ACB5TMQ8</accession>
<gene>
    <name evidence="1" type="ORF">Cboi01_000227800</name>
</gene>
<dbReference type="Proteomes" id="UP001165101">
    <property type="component" value="Unassembled WGS sequence"/>
</dbReference>
<keyword evidence="2" id="KW-1185">Reference proteome</keyword>
<reference evidence="1" key="1">
    <citation type="submission" date="2023-04" db="EMBL/GenBank/DDBJ databases">
        <title>Candida boidinii NBRC 1967.</title>
        <authorList>
            <person name="Ichikawa N."/>
            <person name="Sato H."/>
            <person name="Tonouchi N."/>
        </authorList>
    </citation>
    <scope>NUCLEOTIDE SEQUENCE</scope>
    <source>
        <strain evidence="1">NBRC 1967</strain>
    </source>
</reference>
<evidence type="ECO:0000313" key="1">
    <source>
        <dbReference type="EMBL" id="GME91387.1"/>
    </source>
</evidence>
<protein>
    <submittedName>
        <fullName evidence="1">Unnamed protein product</fullName>
    </submittedName>
</protein>
<evidence type="ECO:0000313" key="2">
    <source>
        <dbReference type="Proteomes" id="UP001165101"/>
    </source>
</evidence>
<name>A0ACB5TMQ8_CANBO</name>